<dbReference type="PROSITE" id="PS51283">
    <property type="entry name" value="DUSP"/>
    <property type="match status" value="1"/>
</dbReference>
<protein>
    <submittedName>
        <fullName evidence="4">Uncharacterized protein</fullName>
    </submittedName>
</protein>
<sequence length="314" mass="34057">MSSRGFGGFPISPQKDQALLSTGASYTAHITFTIASAKSLIAAASDGLTSNCQCECWVELKSSRKATTVSKTKVAKSTRNPIWNHAVDFGQLDLNDVDGIKLNLKHISGFSTKSLGEAFVPVEFLYDIETNLDKDGGAWFNVEPTADTPRHGNLGTVRLLFNPRAASQAASSSTASEPAIQPRVSGPTNHSPLNELSAVKACHRATPKPGETWYVVAAPWIENWLVFVSNLKHTNEDAPGSIPNHFLIDGTTGRLRANLRIKRDFRLIDGASWALYHGWYGGGPVIRVVVPQDCTGISLWMQSLQLDQVGRVDS</sequence>
<dbReference type="InterPro" id="IPR006615">
    <property type="entry name" value="Pept_C19_DUSP"/>
</dbReference>
<dbReference type="Gene3D" id="3.30.2230.10">
    <property type="entry name" value="DUSP-like"/>
    <property type="match status" value="1"/>
</dbReference>
<dbReference type="Pfam" id="PF06337">
    <property type="entry name" value="DUSP"/>
    <property type="match status" value="1"/>
</dbReference>
<feature type="domain" description="C2" evidence="2">
    <location>
        <begin position="5"/>
        <end position="140"/>
    </location>
</feature>
<organism evidence="4 5">
    <name type="scientific">Aphanomyces euteiches</name>
    <dbReference type="NCBI Taxonomy" id="100861"/>
    <lineage>
        <taxon>Eukaryota</taxon>
        <taxon>Sar</taxon>
        <taxon>Stramenopiles</taxon>
        <taxon>Oomycota</taxon>
        <taxon>Saprolegniomycetes</taxon>
        <taxon>Saprolegniales</taxon>
        <taxon>Verrucalvaceae</taxon>
        <taxon>Aphanomyces</taxon>
    </lineage>
</organism>
<dbReference type="GO" id="GO:0004843">
    <property type="term" value="F:cysteine-type deubiquitinase activity"/>
    <property type="evidence" value="ECO:0007669"/>
    <property type="project" value="InterPro"/>
</dbReference>
<dbReference type="EMBL" id="VJMJ01000009">
    <property type="protein sequence ID" value="KAF0744317.1"/>
    <property type="molecule type" value="Genomic_DNA"/>
</dbReference>
<dbReference type="InterPro" id="IPR035927">
    <property type="entry name" value="DUSP-like_sf"/>
</dbReference>
<dbReference type="SUPFAM" id="SSF143791">
    <property type="entry name" value="DUSP-like"/>
    <property type="match status" value="1"/>
</dbReference>
<evidence type="ECO:0000256" key="1">
    <source>
        <dbReference type="SAM" id="MobiDB-lite"/>
    </source>
</evidence>
<name>A0A6G0XV08_9STRA</name>
<feature type="region of interest" description="Disordered" evidence="1">
    <location>
        <begin position="168"/>
        <end position="189"/>
    </location>
</feature>
<dbReference type="SMART" id="SM00695">
    <property type="entry name" value="DUSP"/>
    <property type="match status" value="1"/>
</dbReference>
<comment type="caution">
    <text evidence="4">The sequence shown here is derived from an EMBL/GenBank/DDBJ whole genome shotgun (WGS) entry which is preliminary data.</text>
</comment>
<dbReference type="Gene3D" id="2.60.40.150">
    <property type="entry name" value="C2 domain"/>
    <property type="match status" value="1"/>
</dbReference>
<evidence type="ECO:0000259" key="3">
    <source>
        <dbReference type="PROSITE" id="PS51283"/>
    </source>
</evidence>
<reference evidence="4 5" key="1">
    <citation type="submission" date="2019-07" db="EMBL/GenBank/DDBJ databases">
        <title>Genomics analysis of Aphanomyces spp. identifies a new class of oomycete effector associated with host adaptation.</title>
        <authorList>
            <person name="Gaulin E."/>
        </authorList>
    </citation>
    <scope>NUCLEOTIDE SEQUENCE [LARGE SCALE GENOMIC DNA]</scope>
    <source>
        <strain evidence="4 5">ATCC 201684</strain>
    </source>
</reference>
<dbReference type="InterPro" id="IPR000008">
    <property type="entry name" value="C2_dom"/>
</dbReference>
<dbReference type="AlphaFoldDB" id="A0A6G0XV08"/>
<evidence type="ECO:0000313" key="5">
    <source>
        <dbReference type="Proteomes" id="UP000481153"/>
    </source>
</evidence>
<evidence type="ECO:0000313" key="4">
    <source>
        <dbReference type="EMBL" id="KAF0744317.1"/>
    </source>
</evidence>
<accession>A0A6G0XV08</accession>
<dbReference type="SMART" id="SM00239">
    <property type="entry name" value="C2"/>
    <property type="match status" value="1"/>
</dbReference>
<dbReference type="VEuPathDB" id="FungiDB:AeMF1_006883"/>
<evidence type="ECO:0000259" key="2">
    <source>
        <dbReference type="PROSITE" id="PS50004"/>
    </source>
</evidence>
<feature type="domain" description="DUSP" evidence="3">
    <location>
        <begin position="187"/>
        <end position="290"/>
    </location>
</feature>
<dbReference type="InterPro" id="IPR035892">
    <property type="entry name" value="C2_domain_sf"/>
</dbReference>
<dbReference type="Proteomes" id="UP000481153">
    <property type="component" value="Unassembled WGS sequence"/>
</dbReference>
<dbReference type="Pfam" id="PF00168">
    <property type="entry name" value="C2"/>
    <property type="match status" value="1"/>
</dbReference>
<gene>
    <name evidence="4" type="ORF">Ae201684_000805</name>
</gene>
<keyword evidence="5" id="KW-1185">Reference proteome</keyword>
<proteinExistence type="predicted"/>
<dbReference type="CDD" id="cd00030">
    <property type="entry name" value="C2"/>
    <property type="match status" value="1"/>
</dbReference>
<dbReference type="PROSITE" id="PS50004">
    <property type="entry name" value="C2"/>
    <property type="match status" value="1"/>
</dbReference>
<dbReference type="SUPFAM" id="SSF49562">
    <property type="entry name" value="C2 domain (Calcium/lipid-binding domain, CaLB)"/>
    <property type="match status" value="1"/>
</dbReference>